<keyword evidence="3" id="KW-0238">DNA-binding</keyword>
<dbReference type="InterPro" id="IPR005119">
    <property type="entry name" value="LysR_subst-bd"/>
</dbReference>
<protein>
    <submittedName>
        <fullName evidence="6">LysR family transcriptional regulator</fullName>
    </submittedName>
</protein>
<dbReference type="PANTHER" id="PTHR30537">
    <property type="entry name" value="HTH-TYPE TRANSCRIPTIONAL REGULATOR"/>
    <property type="match status" value="1"/>
</dbReference>
<evidence type="ECO:0000313" key="6">
    <source>
        <dbReference type="EMBL" id="RFA38937.1"/>
    </source>
</evidence>
<dbReference type="InterPro" id="IPR058163">
    <property type="entry name" value="LysR-type_TF_proteobact-type"/>
</dbReference>
<dbReference type="Gene3D" id="3.40.190.290">
    <property type="match status" value="1"/>
</dbReference>
<dbReference type="InterPro" id="IPR036388">
    <property type="entry name" value="WH-like_DNA-bd_sf"/>
</dbReference>
<reference evidence="7" key="1">
    <citation type="submission" date="2017-05" db="EMBL/GenBank/DDBJ databases">
        <authorList>
            <person name="Sharma S."/>
            <person name="Sidhu C."/>
            <person name="Pinnaka A.K."/>
        </authorList>
    </citation>
    <scope>NUCLEOTIDE SEQUENCE [LARGE SCALE GENOMIC DNA]</scope>
    <source>
        <strain evidence="7">AK93</strain>
    </source>
</reference>
<feature type="domain" description="HTH lysR-type" evidence="5">
    <location>
        <begin position="4"/>
        <end position="61"/>
    </location>
</feature>
<dbReference type="AlphaFoldDB" id="A0A3E0X3N6"/>
<dbReference type="EMBL" id="NFZW01000002">
    <property type="protein sequence ID" value="RFA38937.1"/>
    <property type="molecule type" value="Genomic_DNA"/>
</dbReference>
<evidence type="ECO:0000256" key="3">
    <source>
        <dbReference type="ARBA" id="ARBA00023125"/>
    </source>
</evidence>
<keyword evidence="7" id="KW-1185">Reference proteome</keyword>
<proteinExistence type="inferred from homology"/>
<dbReference type="PROSITE" id="PS50931">
    <property type="entry name" value="HTH_LYSR"/>
    <property type="match status" value="1"/>
</dbReference>
<dbReference type="PRINTS" id="PR00039">
    <property type="entry name" value="HTHLYSR"/>
</dbReference>
<sequence length="313" mass="34300">MAKPSLTDLEAFAVVAAERSFRRAADLLGVSRSALSHRMRKLEEQLGLRLLNRTTRSVSPTDAGDRLLTRIGPTLRDLDAALDTLAEDRGTPSGVLRINAGKEAARLLLRHVVPTYLARYPDVELDLVSEGRLVDIVEQGFDAGIRLGEAVPQDMIAVRISNDLRFLAVAAPDYVSRFGKPITPDDLLRHRCIRQRLPSGKRYRWEFEKHGQEIAVDPPGILTLDDNDLMVEAAADGLGIAYVPETAASNLLAAGRLIAVLEDWCPPFSGLMLYYPGHRHVPAALRALINLLKEPDTKTALLAPPDVNAGRVS</sequence>
<dbReference type="InterPro" id="IPR036390">
    <property type="entry name" value="WH_DNA-bd_sf"/>
</dbReference>
<dbReference type="PANTHER" id="PTHR30537:SF1">
    <property type="entry name" value="HTH-TYPE TRANSCRIPTIONAL REGULATOR PGRR"/>
    <property type="match status" value="1"/>
</dbReference>
<dbReference type="Pfam" id="PF03466">
    <property type="entry name" value="LysR_substrate"/>
    <property type="match status" value="1"/>
</dbReference>
<evidence type="ECO:0000256" key="1">
    <source>
        <dbReference type="ARBA" id="ARBA00009437"/>
    </source>
</evidence>
<dbReference type="RefSeq" id="WP_116300955.1">
    <property type="nucleotide sequence ID" value="NZ_NFZV01000002.1"/>
</dbReference>
<comment type="caution">
    <text evidence="6">The sequence shown here is derived from an EMBL/GenBank/DDBJ whole genome shotgun (WGS) entry which is preliminary data.</text>
</comment>
<accession>A0A3E0X3N6</accession>
<evidence type="ECO:0000259" key="5">
    <source>
        <dbReference type="PROSITE" id="PS50931"/>
    </source>
</evidence>
<name>A0A3E0X3N6_9GAMM</name>
<comment type="similarity">
    <text evidence="1">Belongs to the LysR transcriptional regulatory family.</text>
</comment>
<dbReference type="FunFam" id="1.10.10.10:FF:000001">
    <property type="entry name" value="LysR family transcriptional regulator"/>
    <property type="match status" value="1"/>
</dbReference>
<organism evidence="6 7">
    <name type="scientific">Alkalilimnicola ehrlichii</name>
    <dbReference type="NCBI Taxonomy" id="351052"/>
    <lineage>
        <taxon>Bacteria</taxon>
        <taxon>Pseudomonadati</taxon>
        <taxon>Pseudomonadota</taxon>
        <taxon>Gammaproteobacteria</taxon>
        <taxon>Chromatiales</taxon>
        <taxon>Ectothiorhodospiraceae</taxon>
        <taxon>Alkalilimnicola</taxon>
    </lineage>
</organism>
<dbReference type="OrthoDB" id="5572602at2"/>
<dbReference type="GO" id="GO:0043565">
    <property type="term" value="F:sequence-specific DNA binding"/>
    <property type="evidence" value="ECO:0007669"/>
    <property type="project" value="TreeGrafter"/>
</dbReference>
<dbReference type="GO" id="GO:0006351">
    <property type="term" value="P:DNA-templated transcription"/>
    <property type="evidence" value="ECO:0007669"/>
    <property type="project" value="TreeGrafter"/>
</dbReference>
<dbReference type="InterPro" id="IPR000847">
    <property type="entry name" value="LysR_HTH_N"/>
</dbReference>
<dbReference type="Pfam" id="PF00126">
    <property type="entry name" value="HTH_1"/>
    <property type="match status" value="1"/>
</dbReference>
<dbReference type="CDD" id="cd08474">
    <property type="entry name" value="PBP2_CrgA_like_5"/>
    <property type="match status" value="1"/>
</dbReference>
<dbReference type="Proteomes" id="UP000256763">
    <property type="component" value="Unassembled WGS sequence"/>
</dbReference>
<dbReference type="GO" id="GO:0003700">
    <property type="term" value="F:DNA-binding transcription factor activity"/>
    <property type="evidence" value="ECO:0007669"/>
    <property type="project" value="InterPro"/>
</dbReference>
<evidence type="ECO:0000313" key="7">
    <source>
        <dbReference type="Proteomes" id="UP000256763"/>
    </source>
</evidence>
<dbReference type="SUPFAM" id="SSF53850">
    <property type="entry name" value="Periplasmic binding protein-like II"/>
    <property type="match status" value="1"/>
</dbReference>
<keyword evidence="2" id="KW-0805">Transcription regulation</keyword>
<evidence type="ECO:0000256" key="4">
    <source>
        <dbReference type="ARBA" id="ARBA00023163"/>
    </source>
</evidence>
<keyword evidence="4" id="KW-0804">Transcription</keyword>
<evidence type="ECO:0000256" key="2">
    <source>
        <dbReference type="ARBA" id="ARBA00023015"/>
    </source>
</evidence>
<dbReference type="SUPFAM" id="SSF46785">
    <property type="entry name" value="Winged helix' DNA-binding domain"/>
    <property type="match status" value="1"/>
</dbReference>
<dbReference type="Gene3D" id="1.10.10.10">
    <property type="entry name" value="Winged helix-like DNA-binding domain superfamily/Winged helix DNA-binding domain"/>
    <property type="match status" value="1"/>
</dbReference>
<gene>
    <name evidence="6" type="ORF">CAL65_03295</name>
</gene>